<dbReference type="InterPro" id="IPR009057">
    <property type="entry name" value="Homeodomain-like_sf"/>
</dbReference>
<name>A0A6B9FGH8_9HYPH</name>
<protein>
    <submittedName>
        <fullName evidence="4">Helix-turn-helix transcriptional regulator</fullName>
    </submittedName>
</protein>
<sequence>MSFAESVDNVFQRPSSTVAHHLGGWLSVFTNETTFGETFRTTAPVGTGLRVVVYLRGRTSFQVDDLPAIAIEAPALLVGFTERELVRDQTVSAGQPLSSVHVRVDPDHAKTSLGTIASAMVQLSVERGFVFEGRPADATIQAVASQILAAAGPAGQPLYQAAKALELLALVFEAEGLAEPVGLTRTLTIVDRGRVEAASAIILERLDSVPDFDAVARRVGMTPAKLTRGFRITYGMTPYAVLQERRLQSAYRMLASRKATVGEVAQNVGYSAPHFATLFKKRFGMPPSALVAARTTSI</sequence>
<evidence type="ECO:0000256" key="2">
    <source>
        <dbReference type="ARBA" id="ARBA00023163"/>
    </source>
</evidence>
<keyword evidence="1" id="KW-0805">Transcription regulation</keyword>
<proteinExistence type="predicted"/>
<dbReference type="SUPFAM" id="SSF46689">
    <property type="entry name" value="Homeodomain-like"/>
    <property type="match status" value="2"/>
</dbReference>
<evidence type="ECO:0000313" key="4">
    <source>
        <dbReference type="EMBL" id="QGY01873.1"/>
    </source>
</evidence>
<dbReference type="Proteomes" id="UP000012488">
    <property type="component" value="Chromosome"/>
</dbReference>
<gene>
    <name evidence="4" type="ORF">MMSR116_08265</name>
</gene>
<dbReference type="GO" id="GO:0043565">
    <property type="term" value="F:sequence-specific DNA binding"/>
    <property type="evidence" value="ECO:0007669"/>
    <property type="project" value="InterPro"/>
</dbReference>
<dbReference type="AlphaFoldDB" id="A0A6B9FGH8"/>
<dbReference type="PROSITE" id="PS01124">
    <property type="entry name" value="HTH_ARAC_FAMILY_2"/>
    <property type="match status" value="1"/>
</dbReference>
<dbReference type="InterPro" id="IPR018060">
    <property type="entry name" value="HTH_AraC"/>
</dbReference>
<organism evidence="4 5">
    <name type="scientific">Methylobacterium mesophilicum SR1.6/6</name>
    <dbReference type="NCBI Taxonomy" id="908290"/>
    <lineage>
        <taxon>Bacteria</taxon>
        <taxon>Pseudomonadati</taxon>
        <taxon>Pseudomonadota</taxon>
        <taxon>Alphaproteobacteria</taxon>
        <taxon>Hyphomicrobiales</taxon>
        <taxon>Methylobacteriaceae</taxon>
        <taxon>Methylobacterium</taxon>
    </lineage>
</organism>
<evidence type="ECO:0000259" key="3">
    <source>
        <dbReference type="PROSITE" id="PS01124"/>
    </source>
</evidence>
<accession>A0A6B9FGH8</accession>
<dbReference type="InterPro" id="IPR053142">
    <property type="entry name" value="PchR_regulatory_protein"/>
</dbReference>
<evidence type="ECO:0000256" key="1">
    <source>
        <dbReference type="ARBA" id="ARBA00023015"/>
    </source>
</evidence>
<dbReference type="PANTHER" id="PTHR47893:SF1">
    <property type="entry name" value="REGULATORY PROTEIN PCHR"/>
    <property type="match status" value="1"/>
</dbReference>
<feature type="domain" description="HTH araC/xylS-type" evidence="3">
    <location>
        <begin position="196"/>
        <end position="293"/>
    </location>
</feature>
<evidence type="ECO:0000313" key="5">
    <source>
        <dbReference type="Proteomes" id="UP000012488"/>
    </source>
</evidence>
<dbReference type="EMBL" id="CP043538">
    <property type="protein sequence ID" value="QGY01873.1"/>
    <property type="molecule type" value="Genomic_DNA"/>
</dbReference>
<keyword evidence="2" id="KW-0804">Transcription</keyword>
<dbReference type="Pfam" id="PF12833">
    <property type="entry name" value="HTH_18"/>
    <property type="match status" value="1"/>
</dbReference>
<dbReference type="Gene3D" id="1.10.10.60">
    <property type="entry name" value="Homeodomain-like"/>
    <property type="match status" value="1"/>
</dbReference>
<reference evidence="4 5" key="1">
    <citation type="journal article" date="2012" name="Genet. Mol. Biol.">
        <title>Analysis of 16S rRNA and mxaF genes revealing insights into Methylobacterium niche-specific plant association.</title>
        <authorList>
            <person name="Dourado M.N."/>
            <person name="Andreote F.D."/>
            <person name="Dini-Andreote F."/>
            <person name="Conti R."/>
            <person name="Araujo J.M."/>
            <person name="Araujo W.L."/>
        </authorList>
    </citation>
    <scope>NUCLEOTIDE SEQUENCE [LARGE SCALE GENOMIC DNA]</scope>
    <source>
        <strain evidence="4 5">SR1.6/6</strain>
    </source>
</reference>
<dbReference type="KEGG" id="mmes:MMSR116_08265"/>
<reference evidence="4 5" key="2">
    <citation type="journal article" date="2013" name="Genome Announc.">
        <title>Draft Genome Sequence of Methylobacterium mesophilicum Strain SR1.6/6, Isolated from Citrus sinensis.</title>
        <authorList>
            <person name="Marinho Almeida D."/>
            <person name="Dini-Andreote F."/>
            <person name="Camargo Neves A.A."/>
            <person name="Juca Ramos R.T."/>
            <person name="Andreote F.D."/>
            <person name="Carneiro A.R."/>
            <person name="Oliveira de Souza Lima A."/>
            <person name="Caracciolo Gomes de Sa P.H."/>
            <person name="Ribeiro Barbosa M.S."/>
            <person name="Araujo W.L."/>
            <person name="Silva A."/>
        </authorList>
    </citation>
    <scope>NUCLEOTIDE SEQUENCE [LARGE SCALE GENOMIC DNA]</scope>
    <source>
        <strain evidence="4 5">SR1.6/6</strain>
    </source>
</reference>
<dbReference type="SMART" id="SM00342">
    <property type="entry name" value="HTH_ARAC"/>
    <property type="match status" value="1"/>
</dbReference>
<dbReference type="PANTHER" id="PTHR47893">
    <property type="entry name" value="REGULATORY PROTEIN PCHR"/>
    <property type="match status" value="1"/>
</dbReference>
<dbReference type="GO" id="GO:0003700">
    <property type="term" value="F:DNA-binding transcription factor activity"/>
    <property type="evidence" value="ECO:0007669"/>
    <property type="project" value="InterPro"/>
</dbReference>